<comment type="caution">
    <text evidence="4">The sequence shown here is derived from an EMBL/GenBank/DDBJ whole genome shotgun (WGS) entry which is preliminary data.</text>
</comment>
<evidence type="ECO:0000313" key="5">
    <source>
        <dbReference type="Proteomes" id="UP001432322"/>
    </source>
</evidence>
<proteinExistence type="inferred from homology"/>
<dbReference type="CDD" id="cd02846">
    <property type="entry name" value="PAZ_argonaute_like"/>
    <property type="match status" value="1"/>
</dbReference>
<evidence type="ECO:0000256" key="1">
    <source>
        <dbReference type="RuleBase" id="RU361178"/>
    </source>
</evidence>
<dbReference type="Pfam" id="PF02171">
    <property type="entry name" value="Piwi"/>
    <property type="match status" value="1"/>
</dbReference>
<dbReference type="Proteomes" id="UP001432322">
    <property type="component" value="Unassembled WGS sequence"/>
</dbReference>
<dbReference type="GO" id="GO:0003723">
    <property type="term" value="F:RNA binding"/>
    <property type="evidence" value="ECO:0007669"/>
    <property type="project" value="InterPro"/>
</dbReference>
<sequence length="693" mass="77999">MKEGKVLIPGMHKSIKLVEGPRGRNNASVAIAVDSLKVAFHEKQRLIDKALPIININNTTLADSDLFAQQIRRLGCFTIHTKKPRRVEIHGVARENASKKIEVEGRIISIAEYFKLKYNVDLKYPQAPLVTSRERGQINLYPMELLMVIPMQRVTIPQTTGAQSMSTTRECAVGPAERQKAIMDQCRIHGLFDPEQQQLMNAAGLSVVKGPLQLKGRNIKPPSIKYQSNILDTSPDGTWRPGYANRFLEAGKCTQWSMFAVLEGRGNLTNEELKKFADAMVTKARERGLVLPPATAVAVLPARPDKKPLDFVPRMMMRETMYKGCTFMMFVTHDSIAIHKHLKLEERYSGIITQEIRLKTVMNFLEKPQPQTMDNIVAKLNVKLGGINYGLSLNKLETPVDFFPSDRLIMGLGVAPAPPLIPNGGTQIAPPCVVGYAANMTKSATDFIGDFLYQDCAKEDLLNCMMEVMQCIIDRYSGCVDEMSKRHTLDVRNKRLPKEIIIYRSGISEIHYARCMREEIPLIRAVLKENQALNVKLTYVVVHKDHNMRLMPKNIDTKEKATKQNIGAGVVVDEMITHPNYKEFFLNSHITLQGSARTPRYTVLVDDSDFKMDHLEMLSNTLSYNFQIVNSPVSVPAPLYIANRYAERGAYMHTAKMSDELATSNQKQRITLGDCNELLAYTYTRLGGARINA</sequence>
<evidence type="ECO:0008006" key="6">
    <source>
        <dbReference type="Google" id="ProtNLM"/>
    </source>
</evidence>
<accession>A0AAV5W9S2</accession>
<dbReference type="Pfam" id="PF02170">
    <property type="entry name" value="PAZ"/>
    <property type="match status" value="1"/>
</dbReference>
<keyword evidence="5" id="KW-1185">Reference proteome</keyword>
<dbReference type="SMART" id="SM00949">
    <property type="entry name" value="PAZ"/>
    <property type="match status" value="1"/>
</dbReference>
<dbReference type="SUPFAM" id="SSF53098">
    <property type="entry name" value="Ribonuclease H-like"/>
    <property type="match status" value="1"/>
</dbReference>
<protein>
    <recommendedName>
        <fullName evidence="6">Piwi domain-containing protein</fullName>
    </recommendedName>
</protein>
<dbReference type="SUPFAM" id="SSF101690">
    <property type="entry name" value="PAZ domain"/>
    <property type="match status" value="1"/>
</dbReference>
<evidence type="ECO:0000259" key="2">
    <source>
        <dbReference type="PROSITE" id="PS50821"/>
    </source>
</evidence>
<dbReference type="PANTHER" id="PTHR22891">
    <property type="entry name" value="EUKARYOTIC TRANSLATION INITIATION FACTOR 2C"/>
    <property type="match status" value="1"/>
</dbReference>
<dbReference type="InterPro" id="IPR012337">
    <property type="entry name" value="RNaseH-like_sf"/>
</dbReference>
<feature type="domain" description="PAZ" evidence="2">
    <location>
        <begin position="45"/>
        <end position="150"/>
    </location>
</feature>
<reference evidence="4" key="1">
    <citation type="submission" date="2023-10" db="EMBL/GenBank/DDBJ databases">
        <title>Genome assembly of Pristionchus species.</title>
        <authorList>
            <person name="Yoshida K."/>
            <person name="Sommer R.J."/>
        </authorList>
    </citation>
    <scope>NUCLEOTIDE SEQUENCE</scope>
    <source>
        <strain evidence="4">RS5133</strain>
    </source>
</reference>
<evidence type="ECO:0000313" key="4">
    <source>
        <dbReference type="EMBL" id="GMT28460.1"/>
    </source>
</evidence>
<feature type="domain" description="Piwi" evidence="3">
    <location>
        <begin position="350"/>
        <end position="654"/>
    </location>
</feature>
<dbReference type="InterPro" id="IPR036085">
    <property type="entry name" value="PAZ_dom_sf"/>
</dbReference>
<evidence type="ECO:0000259" key="3">
    <source>
        <dbReference type="PROSITE" id="PS50822"/>
    </source>
</evidence>
<dbReference type="SMART" id="SM00950">
    <property type="entry name" value="Piwi"/>
    <property type="match status" value="1"/>
</dbReference>
<dbReference type="Gene3D" id="3.30.420.10">
    <property type="entry name" value="Ribonuclease H-like superfamily/Ribonuclease H"/>
    <property type="match status" value="1"/>
</dbReference>
<dbReference type="InterPro" id="IPR036397">
    <property type="entry name" value="RNaseH_sf"/>
</dbReference>
<dbReference type="Gene3D" id="2.170.260.10">
    <property type="entry name" value="paz domain"/>
    <property type="match status" value="1"/>
</dbReference>
<dbReference type="InterPro" id="IPR003165">
    <property type="entry name" value="Piwi"/>
</dbReference>
<dbReference type="PROSITE" id="PS50821">
    <property type="entry name" value="PAZ"/>
    <property type="match status" value="1"/>
</dbReference>
<dbReference type="InterPro" id="IPR003100">
    <property type="entry name" value="PAZ_dom"/>
</dbReference>
<dbReference type="Gene3D" id="3.40.50.2300">
    <property type="match status" value="1"/>
</dbReference>
<dbReference type="EMBL" id="BTSY01000005">
    <property type="protein sequence ID" value="GMT28460.1"/>
    <property type="molecule type" value="Genomic_DNA"/>
</dbReference>
<dbReference type="PROSITE" id="PS50822">
    <property type="entry name" value="PIWI"/>
    <property type="match status" value="1"/>
</dbReference>
<gene>
    <name evidence="4" type="ORF">PFISCL1PPCAC_19757</name>
</gene>
<dbReference type="AlphaFoldDB" id="A0AAV5W9S2"/>
<organism evidence="4 5">
    <name type="scientific">Pristionchus fissidentatus</name>
    <dbReference type="NCBI Taxonomy" id="1538716"/>
    <lineage>
        <taxon>Eukaryota</taxon>
        <taxon>Metazoa</taxon>
        <taxon>Ecdysozoa</taxon>
        <taxon>Nematoda</taxon>
        <taxon>Chromadorea</taxon>
        <taxon>Rhabditida</taxon>
        <taxon>Rhabditina</taxon>
        <taxon>Diplogasteromorpha</taxon>
        <taxon>Diplogasteroidea</taxon>
        <taxon>Neodiplogasteridae</taxon>
        <taxon>Pristionchus</taxon>
    </lineage>
</organism>
<name>A0AAV5W9S2_9BILA</name>
<comment type="similarity">
    <text evidence="1">Belongs to the argonaute family.</text>
</comment>